<evidence type="ECO:0000256" key="5">
    <source>
        <dbReference type="ARBA" id="ARBA00022737"/>
    </source>
</evidence>
<dbReference type="InterPro" id="IPR046342">
    <property type="entry name" value="CBS_dom_sf"/>
</dbReference>
<dbReference type="CDD" id="cd04590">
    <property type="entry name" value="CBS_pair_CorC_HlyC_assoc"/>
    <property type="match status" value="1"/>
</dbReference>
<dbReference type="SUPFAM" id="SSF56176">
    <property type="entry name" value="FAD-binding/transporter-associated domain-like"/>
    <property type="match status" value="1"/>
</dbReference>
<dbReference type="PROSITE" id="PS51371">
    <property type="entry name" value="CBS"/>
    <property type="match status" value="2"/>
</dbReference>
<evidence type="ECO:0000256" key="3">
    <source>
        <dbReference type="ARBA" id="ARBA00022475"/>
    </source>
</evidence>
<keyword evidence="4" id="KW-0812">Transmembrane</keyword>
<evidence type="ECO:0000313" key="9">
    <source>
        <dbReference type="EMBL" id="QOS68555.1"/>
    </source>
</evidence>
<dbReference type="InterPro" id="IPR005170">
    <property type="entry name" value="Transptr-assoc_dom"/>
</dbReference>
<dbReference type="PROSITE" id="PS51846">
    <property type="entry name" value="CNNM"/>
    <property type="match status" value="1"/>
</dbReference>
<keyword evidence="6" id="KW-1133">Transmembrane helix</keyword>
<dbReference type="SMART" id="SM01091">
    <property type="entry name" value="CorC_HlyC"/>
    <property type="match status" value="1"/>
</dbReference>
<evidence type="ECO:0000313" key="10">
    <source>
        <dbReference type="Proteomes" id="UP000478463"/>
    </source>
</evidence>
<sequence length="446" mass="49448">MDIWISIVVTFVLVLVNGYFSMSEMALVNARHVLLQRDADEGDKGAERALSLAADSGQFLATIQVAITLVGFFASAAAATNLSDPLAQWLSGFNIAWLTVIAPGLAPVLITLIVSYLSIVVGELVPKRIALADAERVSKMVAGPLMVFQKVASPLVALTSASANGLSRLFGIKNADERQNVSEEEIKYMVTDNDELLDDEKRMIHDILDLGDMTVHEIVTPRVDMMFVEDVDTVRQAVERMRGTGYSRLPVYHEDIDRIVGIVHFKDLVAPLMDGKEHEPVAEYAYEAMFVPETKDLFPLLAEMQTNRQQMAIVVDEYGGTDGLITVEDIVEEVVGEIVDETDRENPFVEQESENVWLVDGRFPVEDAAELGWPVEDSSDYETIAGWLMNTLDSVPQVGEELALGGYRFKIQAMRRRRISTVRVERLDDPSPSRVDAVEAIDQEEA</sequence>
<evidence type="ECO:0000256" key="7">
    <source>
        <dbReference type="ARBA" id="ARBA00023122"/>
    </source>
</evidence>
<gene>
    <name evidence="9" type="ORF">GS424_001395</name>
</gene>
<evidence type="ECO:0000256" key="6">
    <source>
        <dbReference type="ARBA" id="ARBA00022989"/>
    </source>
</evidence>
<evidence type="ECO:0000256" key="4">
    <source>
        <dbReference type="ARBA" id="ARBA00022692"/>
    </source>
</evidence>
<name>A0A6L7ISJ1_9ACTN</name>
<keyword evidence="7" id="KW-0129">CBS domain</keyword>
<dbReference type="InterPro" id="IPR036318">
    <property type="entry name" value="FAD-bd_PCMH-like_sf"/>
</dbReference>
<protein>
    <submittedName>
        <fullName evidence="9">HlyC/CorC family transporter</fullName>
    </submittedName>
</protein>
<dbReference type="GO" id="GO:0050660">
    <property type="term" value="F:flavin adenine dinucleotide binding"/>
    <property type="evidence" value="ECO:0007669"/>
    <property type="project" value="InterPro"/>
</dbReference>
<comment type="subcellular location">
    <subcellularLocation>
        <location evidence="1">Cell membrane</location>
        <topology evidence="1">Multi-pass membrane protein</topology>
    </subcellularLocation>
</comment>
<dbReference type="FunFam" id="3.10.580.10:FF:000002">
    <property type="entry name" value="Magnesium/cobalt efflux protein CorC"/>
    <property type="match status" value="1"/>
</dbReference>
<proteinExistence type="inferred from homology"/>
<dbReference type="InterPro" id="IPR000644">
    <property type="entry name" value="CBS_dom"/>
</dbReference>
<dbReference type="Pfam" id="PF00571">
    <property type="entry name" value="CBS"/>
    <property type="match status" value="2"/>
</dbReference>
<dbReference type="InterPro" id="IPR002550">
    <property type="entry name" value="CNNM"/>
</dbReference>
<reference evidence="9 10" key="1">
    <citation type="submission" date="2020-10" db="EMBL/GenBank/DDBJ databases">
        <title>Eggerthella sp. nov., isolated from human feces.</title>
        <authorList>
            <person name="Yajun G."/>
        </authorList>
    </citation>
    <scope>NUCLEOTIDE SEQUENCE [LARGE SCALE GENOMIC DNA]</scope>
    <source>
        <strain evidence="9 10">HF-1101</strain>
    </source>
</reference>
<evidence type="ECO:0000256" key="1">
    <source>
        <dbReference type="ARBA" id="ARBA00004651"/>
    </source>
</evidence>
<dbReference type="Proteomes" id="UP000478463">
    <property type="component" value="Chromosome"/>
</dbReference>
<dbReference type="GO" id="GO:0005886">
    <property type="term" value="C:plasma membrane"/>
    <property type="evidence" value="ECO:0007669"/>
    <property type="project" value="UniProtKB-SubCell"/>
</dbReference>
<dbReference type="InterPro" id="IPR044751">
    <property type="entry name" value="Ion_transp-like_CBS"/>
</dbReference>
<organism evidence="9 10">
    <name type="scientific">Eggerthella guodeyinii</name>
    <dbReference type="NCBI Taxonomy" id="2690837"/>
    <lineage>
        <taxon>Bacteria</taxon>
        <taxon>Bacillati</taxon>
        <taxon>Actinomycetota</taxon>
        <taxon>Coriobacteriia</taxon>
        <taxon>Eggerthellales</taxon>
        <taxon>Eggerthellaceae</taxon>
        <taxon>Eggerthella</taxon>
    </lineage>
</organism>
<dbReference type="Pfam" id="PF01595">
    <property type="entry name" value="CNNM"/>
    <property type="match status" value="1"/>
</dbReference>
<evidence type="ECO:0000256" key="2">
    <source>
        <dbReference type="ARBA" id="ARBA00006337"/>
    </source>
</evidence>
<keyword evidence="3" id="KW-1003">Cell membrane</keyword>
<dbReference type="AlphaFoldDB" id="A0A6L7ISJ1"/>
<keyword evidence="8" id="KW-0472">Membrane</keyword>
<dbReference type="SUPFAM" id="SSF54631">
    <property type="entry name" value="CBS-domain pair"/>
    <property type="match status" value="1"/>
</dbReference>
<dbReference type="EMBL" id="CP063310">
    <property type="protein sequence ID" value="QOS68555.1"/>
    <property type="molecule type" value="Genomic_DNA"/>
</dbReference>
<keyword evidence="5" id="KW-0677">Repeat</keyword>
<dbReference type="RefSeq" id="WP_160942081.1">
    <property type="nucleotide sequence ID" value="NZ_CP063310.1"/>
</dbReference>
<evidence type="ECO:0000256" key="8">
    <source>
        <dbReference type="ARBA" id="ARBA00023136"/>
    </source>
</evidence>
<dbReference type="Gene3D" id="3.30.465.10">
    <property type="match status" value="1"/>
</dbReference>
<dbReference type="Pfam" id="PF03471">
    <property type="entry name" value="CorC_HlyC"/>
    <property type="match status" value="1"/>
</dbReference>
<comment type="similarity">
    <text evidence="2">Belongs to the UPF0053 family.</text>
</comment>
<dbReference type="InterPro" id="IPR051676">
    <property type="entry name" value="UPF0053_domain"/>
</dbReference>
<dbReference type="PANTHER" id="PTHR43099">
    <property type="entry name" value="UPF0053 PROTEIN YRKA"/>
    <property type="match status" value="1"/>
</dbReference>
<dbReference type="InterPro" id="IPR016169">
    <property type="entry name" value="FAD-bd_PCMH_sub2"/>
</dbReference>
<dbReference type="Gene3D" id="3.10.580.10">
    <property type="entry name" value="CBS-domain"/>
    <property type="match status" value="1"/>
</dbReference>
<dbReference type="KEGG" id="egd:GS424_001395"/>
<dbReference type="PANTHER" id="PTHR43099:SF5">
    <property type="entry name" value="HLYC_CORC FAMILY TRANSPORTER"/>
    <property type="match status" value="1"/>
</dbReference>
<accession>A0A6L7ISJ1</accession>